<reference evidence="1 2" key="1">
    <citation type="submission" date="2016-11" db="EMBL/GenBank/DDBJ databases">
        <title>Draft Genome Sequences of Nine Cyanobacterial Strains from Diverse Habitats.</title>
        <authorList>
            <person name="Zhu T."/>
            <person name="Hou S."/>
            <person name="Lu X."/>
            <person name="Hess W.R."/>
        </authorList>
    </citation>
    <scope>NUCLEOTIDE SEQUENCE [LARGE SCALE GENOMIC DNA]</scope>
    <source>
        <strain evidence="1 2">NIES-30</strain>
    </source>
</reference>
<evidence type="ECO:0000313" key="2">
    <source>
        <dbReference type="Proteomes" id="UP000185557"/>
    </source>
</evidence>
<proteinExistence type="predicted"/>
<dbReference type="AlphaFoldDB" id="A0A1U7J977"/>
<evidence type="ECO:0000313" key="1">
    <source>
        <dbReference type="EMBL" id="OKH50050.1"/>
    </source>
</evidence>
<comment type="caution">
    <text evidence="1">The sequence shown here is derived from an EMBL/GenBank/DDBJ whole genome shotgun (WGS) entry which is preliminary data.</text>
</comment>
<name>A0A1U7J977_9CYAN</name>
<accession>A0A1U7J977</accession>
<keyword evidence="2" id="KW-1185">Reference proteome</keyword>
<organism evidence="1 2">
    <name type="scientific">Phormidium tenue NIES-30</name>
    <dbReference type="NCBI Taxonomy" id="549789"/>
    <lineage>
        <taxon>Bacteria</taxon>
        <taxon>Bacillati</taxon>
        <taxon>Cyanobacteriota</taxon>
        <taxon>Cyanophyceae</taxon>
        <taxon>Oscillatoriophycideae</taxon>
        <taxon>Oscillatoriales</taxon>
        <taxon>Oscillatoriaceae</taxon>
        <taxon>Phormidium</taxon>
    </lineage>
</organism>
<protein>
    <submittedName>
        <fullName evidence="1">Uncharacterized protein</fullName>
    </submittedName>
</protein>
<dbReference type="Proteomes" id="UP000185557">
    <property type="component" value="Unassembled WGS sequence"/>
</dbReference>
<sequence length="108" mass="12198">MQTPLSTNLSRYAPDVDHLLFYKIVPDADGIRLRIWESATDLDQSPSPYLYILNFRVNSMAEAKRRLKAHLALNGGTLSVGQELPQKGKVRLLPHPTWDGTEGMEDSY</sequence>
<dbReference type="OrthoDB" id="573381at2"/>
<dbReference type="EMBL" id="MRCG01000002">
    <property type="protein sequence ID" value="OKH50050.1"/>
    <property type="molecule type" value="Genomic_DNA"/>
</dbReference>
<dbReference type="RefSeq" id="WP_073607290.1">
    <property type="nucleotide sequence ID" value="NZ_MRCG01000002.1"/>
</dbReference>
<gene>
    <name evidence="1" type="ORF">NIES30_04915</name>
</gene>